<dbReference type="EMBL" id="JACBNQ010000015">
    <property type="protein sequence ID" value="NYB74956.1"/>
    <property type="molecule type" value="Genomic_DNA"/>
</dbReference>
<gene>
    <name evidence="1" type="ORF">HZF24_12480</name>
</gene>
<accession>A0A974BLD1</accession>
<evidence type="ECO:0000313" key="2">
    <source>
        <dbReference type="Proteomes" id="UP000611629"/>
    </source>
</evidence>
<organism evidence="1 2">
    <name type="scientific">Sedimentibacter hydroxybenzoicus DSM 7310</name>
    <dbReference type="NCBI Taxonomy" id="1123245"/>
    <lineage>
        <taxon>Bacteria</taxon>
        <taxon>Bacillati</taxon>
        <taxon>Bacillota</taxon>
        <taxon>Tissierellia</taxon>
        <taxon>Sedimentibacter</taxon>
    </lineage>
</organism>
<comment type="caution">
    <text evidence="1">The sequence shown here is derived from an EMBL/GenBank/DDBJ whole genome shotgun (WGS) entry which is preliminary data.</text>
</comment>
<proteinExistence type="predicted"/>
<sequence length="886" mass="104427">MSIIIYTYHDPYKINKEKFWDEISNCPYFCVSQTLVNGLKSIYGKSFQIGRVTTIKNLTDSLYEFWTSTSCAVKQHADIDNVIINSSNEIGLTDEELDNIRKSFLFNRDEVFSSIRTMFELRMIPQNIVDEYLTPEQRYIVAVFKNILESEKEKDFFLKENFTEEEINIALSKAMNNARKNSNSEGEVEVKDLDHIVIQGVHQFSPLMLRTIEEISKYKKVILLFNYQEQYKNVYQTWVDIYSSFDCKIIDYKGDEFHPIDSSSISYEGNVLAQNMGKLLSGRKEDFSVEKPYKIIEFDNMTEFAGYVARVFEAAERKDPEHPMLAMNEQIYAADSSANDILKVYFPEQFGERQFLNYPLGHFFIAVANMWDSSANGTVISDLNDIRECLSAGILEEETPGRLASTFGKMEALFEGCISVDDMLTRIKKVRKNRKYLSDDKRQEYVSHISYYAVSLGELYELEMALNNLEELASFFYEDFEKRPNNFKAFYKRLKKYLQEEILEDRELGEVFVDIINRVLSRLDEVENIEASASFECLKSTMSLYLVQETKPGKSANWIVRNFEQIDGDVLRTVKEQESSILHFACLTDEDINSVKNGEFSWPLTGEFFEVAQNPVDWKYQVYVKARKEYKNFKRYALIYGLEFNRGKYKLSFVKRDGDQEREPYYLLKILGIKKERNIDKRIKNKLEDFSDINFKVGSVGKYTSYDYYRYRICKQRFLFETLSEGNTVYKDNFLLVKYLEVWLENETKESMQGLPCSEILLLEKLNEIYDEIKKYFPFVLNVNRIDIINNVRNRLNKDKSFSVLSEENRKYMMIRELFIYKQLKDPKKFNQDVLKDKFPDVNQDKIDQDLSVENLKEIKFRSDTNLWCKYCTNREICVAYYANIE</sequence>
<reference evidence="1" key="1">
    <citation type="submission" date="2020-07" db="EMBL/GenBank/DDBJ databases">
        <title>Genomic analysis of a strain of Sedimentibacter Hydroxybenzoicus DSM7310.</title>
        <authorList>
            <person name="Ma S."/>
        </authorList>
    </citation>
    <scope>NUCLEOTIDE SEQUENCE</scope>
    <source>
        <strain evidence="1">DSM 7310</strain>
    </source>
</reference>
<keyword evidence="2" id="KW-1185">Reference proteome</keyword>
<name>A0A974BLD1_SEDHY</name>
<dbReference type="RefSeq" id="WP_179238659.1">
    <property type="nucleotide sequence ID" value="NZ_JACBNQ010000015.1"/>
</dbReference>
<evidence type="ECO:0000313" key="1">
    <source>
        <dbReference type="EMBL" id="NYB74956.1"/>
    </source>
</evidence>
<dbReference type="Proteomes" id="UP000611629">
    <property type="component" value="Unassembled WGS sequence"/>
</dbReference>
<dbReference type="AlphaFoldDB" id="A0A974BLD1"/>
<protein>
    <submittedName>
        <fullName evidence="1">Uncharacterized protein</fullName>
    </submittedName>
</protein>